<organism evidence="2 3">
    <name type="scientific">Naegleria lovaniensis</name>
    <name type="common">Amoeba</name>
    <dbReference type="NCBI Taxonomy" id="51637"/>
    <lineage>
        <taxon>Eukaryota</taxon>
        <taxon>Discoba</taxon>
        <taxon>Heterolobosea</taxon>
        <taxon>Tetramitia</taxon>
        <taxon>Eutetramitia</taxon>
        <taxon>Vahlkampfiidae</taxon>
        <taxon>Naegleria</taxon>
    </lineage>
</organism>
<feature type="chain" id="PRO_5041690810" evidence="1">
    <location>
        <begin position="27"/>
        <end position="676"/>
    </location>
</feature>
<dbReference type="EMBL" id="PYSW02000055">
    <property type="protein sequence ID" value="KAG2373431.1"/>
    <property type="molecule type" value="Genomic_DNA"/>
</dbReference>
<dbReference type="AlphaFoldDB" id="A0AA88KEQ3"/>
<dbReference type="Proteomes" id="UP000816034">
    <property type="component" value="Unassembled WGS sequence"/>
</dbReference>
<keyword evidence="3" id="KW-1185">Reference proteome</keyword>
<dbReference type="RefSeq" id="XP_044542605.1">
    <property type="nucleotide sequence ID" value="XM_044687907.1"/>
</dbReference>
<protein>
    <submittedName>
        <fullName evidence="2">Uncharacterized protein</fullName>
    </submittedName>
</protein>
<reference evidence="2 3" key="1">
    <citation type="journal article" date="2018" name="BMC Genomics">
        <title>The genome of Naegleria lovaniensis, the basis for a comparative approach to unravel pathogenicity factors of the human pathogenic amoeba N. fowleri.</title>
        <authorList>
            <person name="Liechti N."/>
            <person name="Schurch N."/>
            <person name="Bruggmann R."/>
            <person name="Wittwer M."/>
        </authorList>
    </citation>
    <scope>NUCLEOTIDE SEQUENCE [LARGE SCALE GENOMIC DNA]</scope>
    <source>
        <strain evidence="2 3">ATCC 30569</strain>
    </source>
</reference>
<name>A0AA88KEQ3_NAELO</name>
<comment type="caution">
    <text evidence="2">The sequence shown here is derived from an EMBL/GenBank/DDBJ whole genome shotgun (WGS) entry which is preliminary data.</text>
</comment>
<sequence length="676" mass="77826">MQPRLSVVGWMAIILLFHVFILLANASETPKASTLYKPLRDVLQINSRAENGSLVLMLSSLDDFLSSLQSNQTRMVYHDANHHALSYYHSILSDMDLLIYFHTTDDVCAREYSLQALSTLDSIVHTVEKVRASFGKNFDTPDEKLFVVKGTKTEESSGQQLSVSHDVNLRVAQLNCLSSEYNGMLCDKLLGGSWWREESCDTYDLPSFFEMSLGMKTALPPHRQKLMKDFLMERLRFFNSKKRVEFSDTSKERVLLRVNKMHLLGQDVPNVKIAIQHDASQEEILNDSVEYIRKGEEVSKGSSSNNDAKDEILQFLHSKYYFDENNRKVGEMLLKRSFPRPYLFYEECDFTQLYAEGNPSKKVRPINFFLLHKGPSHFDFPRTMINAFLQTSVALIEEQSIGMIYMCSGEVIKAFEATRDINGKGNFGTIITHNFIYGKRQSEIVDRGLLLFYNPYVKNKNSTRALTLHRGEPYDAQFVLADANNVLKHINVMLRQGKALNSYADWRDTAFFMFRGMTSLSEVILKMVRDWMINTPEHAKHELSIEKNITPYVELVKQVLQNSTVLREEKLKTALPPSQFPDDDIEYGDKMLETCHVMLDYLNEMIQHFSNDKQMTVIQKQHVWDYIDGTISSLQKQITQVREERGDDCGAECQDLYVKLFVANSFKVIEAQQKSA</sequence>
<feature type="signal peptide" evidence="1">
    <location>
        <begin position="1"/>
        <end position="26"/>
    </location>
</feature>
<evidence type="ECO:0000313" key="2">
    <source>
        <dbReference type="EMBL" id="KAG2373431.1"/>
    </source>
</evidence>
<proteinExistence type="predicted"/>
<dbReference type="GeneID" id="68104624"/>
<keyword evidence="1" id="KW-0732">Signal</keyword>
<evidence type="ECO:0000256" key="1">
    <source>
        <dbReference type="SAM" id="SignalP"/>
    </source>
</evidence>
<accession>A0AA88KEQ3</accession>
<gene>
    <name evidence="2" type="ORF">C9374_012170</name>
</gene>
<evidence type="ECO:0000313" key="3">
    <source>
        <dbReference type="Proteomes" id="UP000816034"/>
    </source>
</evidence>